<name>A0A2V3IWI2_9FLOR</name>
<dbReference type="SUPFAM" id="SSF54695">
    <property type="entry name" value="POZ domain"/>
    <property type="match status" value="1"/>
</dbReference>
<gene>
    <name evidence="2" type="ORF">BWQ96_03727</name>
</gene>
<protein>
    <recommendedName>
        <fullName evidence="4">BTB domain-containing protein</fullName>
    </recommendedName>
</protein>
<feature type="compositionally biased region" description="Acidic residues" evidence="1">
    <location>
        <begin position="9"/>
        <end position="21"/>
    </location>
</feature>
<evidence type="ECO:0000313" key="2">
    <source>
        <dbReference type="EMBL" id="PXF46492.1"/>
    </source>
</evidence>
<evidence type="ECO:0008006" key="4">
    <source>
        <dbReference type="Google" id="ProtNLM"/>
    </source>
</evidence>
<keyword evidence="3" id="KW-1185">Reference proteome</keyword>
<sequence length="461" mass="50894">MEREKEERCGDDDATEVESVGDVERCNNATAQLARPPPQQRAAAPTMDTHAGCFNAAHALQRDLQQLLLTPNPTDRVLHTADGVAALPPQIVQARSQYFTATLSKRWKSATPSLHSASKHAVHDLLEHLVTGVITLSSADHAISHNLQLAALAHQLLLEPLELVVVAHIAEQSLSNRTFVTYLTSLHARPHHATPAVEQLLCNHLLHNFGALSTTCLSSCHDHIVAAVWRLLTLATRASHFEASPNSQPAIVRYFVRIGAARLARILGREPTHNQHALRQLLMSFPSHVFAKHFDTRALFTPNNLLQKYRADALKRSAATSAPQVRAQSRTRFLCESPHPHPSAARLDATIRHIRLPQSNLYARLTFDKRSSLGKGARLAFYIHDPNFGAEAHVVLEGCLSGVITLPTAQFWYAFASATYHHPVHRDSGRSNAWGWRFFVDATSNADSDLPLCHLSSLDSV</sequence>
<dbReference type="Gene3D" id="3.30.710.10">
    <property type="entry name" value="Potassium Channel Kv1.1, Chain A"/>
    <property type="match status" value="1"/>
</dbReference>
<organism evidence="2 3">
    <name type="scientific">Gracilariopsis chorda</name>
    <dbReference type="NCBI Taxonomy" id="448386"/>
    <lineage>
        <taxon>Eukaryota</taxon>
        <taxon>Rhodophyta</taxon>
        <taxon>Florideophyceae</taxon>
        <taxon>Rhodymeniophycidae</taxon>
        <taxon>Gracilariales</taxon>
        <taxon>Gracilariaceae</taxon>
        <taxon>Gracilariopsis</taxon>
    </lineage>
</organism>
<accession>A0A2V3IWI2</accession>
<evidence type="ECO:0000313" key="3">
    <source>
        <dbReference type="Proteomes" id="UP000247409"/>
    </source>
</evidence>
<dbReference type="InterPro" id="IPR011333">
    <property type="entry name" value="SKP1/BTB/POZ_sf"/>
</dbReference>
<reference evidence="2 3" key="1">
    <citation type="journal article" date="2018" name="Mol. Biol. Evol.">
        <title>Analysis of the draft genome of the red seaweed Gracilariopsis chorda provides insights into genome size evolution in Rhodophyta.</title>
        <authorList>
            <person name="Lee J."/>
            <person name="Yang E.C."/>
            <person name="Graf L."/>
            <person name="Yang J.H."/>
            <person name="Qiu H."/>
            <person name="Zel Zion U."/>
            <person name="Chan C.X."/>
            <person name="Stephens T.G."/>
            <person name="Weber A.P.M."/>
            <person name="Boo G.H."/>
            <person name="Boo S.M."/>
            <person name="Kim K.M."/>
            <person name="Shin Y."/>
            <person name="Jung M."/>
            <person name="Lee S.J."/>
            <person name="Yim H.S."/>
            <person name="Lee J.H."/>
            <person name="Bhattacharya D."/>
            <person name="Yoon H.S."/>
        </authorList>
    </citation>
    <scope>NUCLEOTIDE SEQUENCE [LARGE SCALE GENOMIC DNA]</scope>
    <source>
        <strain evidence="2 3">SKKU-2015</strain>
        <tissue evidence="2">Whole body</tissue>
    </source>
</reference>
<dbReference type="Proteomes" id="UP000247409">
    <property type="component" value="Unassembled WGS sequence"/>
</dbReference>
<comment type="caution">
    <text evidence="2">The sequence shown here is derived from an EMBL/GenBank/DDBJ whole genome shotgun (WGS) entry which is preliminary data.</text>
</comment>
<feature type="region of interest" description="Disordered" evidence="1">
    <location>
        <begin position="1"/>
        <end position="23"/>
    </location>
</feature>
<evidence type="ECO:0000256" key="1">
    <source>
        <dbReference type="SAM" id="MobiDB-lite"/>
    </source>
</evidence>
<dbReference type="EMBL" id="NBIV01000037">
    <property type="protein sequence ID" value="PXF46492.1"/>
    <property type="molecule type" value="Genomic_DNA"/>
</dbReference>
<proteinExistence type="predicted"/>
<dbReference type="AlphaFoldDB" id="A0A2V3IWI2"/>